<name>A0A9Q8P1G6_ACIBA</name>
<evidence type="ECO:0000313" key="10">
    <source>
        <dbReference type="EMBL" id="UAA86684.1"/>
    </source>
</evidence>
<dbReference type="GO" id="GO:0046983">
    <property type="term" value="F:protein dimerization activity"/>
    <property type="evidence" value="ECO:0007669"/>
    <property type="project" value="InterPro"/>
</dbReference>
<dbReference type="GO" id="GO:0000155">
    <property type="term" value="F:phosphorelay sensor kinase activity"/>
    <property type="evidence" value="ECO:0007669"/>
    <property type="project" value="InterPro"/>
</dbReference>
<dbReference type="Pfam" id="PF07730">
    <property type="entry name" value="HisKA_3"/>
    <property type="match status" value="1"/>
</dbReference>
<geneLocation type="plasmid" evidence="10 11">
    <name>p8E072658</name>
</geneLocation>
<dbReference type="EMBL" id="CP061706">
    <property type="protein sequence ID" value="UAA86684.1"/>
    <property type="molecule type" value="Genomic_DNA"/>
</dbReference>
<keyword evidence="3" id="KW-0597">Phosphoprotein</keyword>
<dbReference type="InterPro" id="IPR005467">
    <property type="entry name" value="His_kinase_dom"/>
</dbReference>
<proteinExistence type="predicted"/>
<dbReference type="InterPro" id="IPR011712">
    <property type="entry name" value="Sig_transdc_His_kin_sub3_dim/P"/>
</dbReference>
<evidence type="ECO:0000313" key="11">
    <source>
        <dbReference type="Proteomes" id="UP001050565"/>
    </source>
</evidence>
<sequence length="391" mass="45421">MSAAMAANEMNALSEQEQPSASSQVTKLQQELAIQKFEAHCLHFKNQLSRIRDLSSELPQCLAYLQGQQPLENAPECAIVICYPFSQECFIYHAVETRLDVQTIHNIQQMLLPLSSQTNNEQDMQNLKISQHMANMLFTGQDFLVWRVYLNVQDPERIQHPLFTLLDTCIREGFQERDQQQRYIQDILQQERKAFSADLHDSIAQILGYLRLKTAQLYQQCKQPAYLELMEQAEEISNYTHYAYQQVRELITASRLAYQELDFIKALKKVIQEFEQQSSIVFELDHRTHHVNIQPRHSVQVLYIIRESLSNIVRHSHASYARIYIHIQEQCLQIRISDNGQGIDPQKKRKDSFGLDIMQERAERIGAVLKIYPEQPQGTCVELTLNLTGGE</sequence>
<keyword evidence="5" id="KW-0547">Nucleotide-binding</keyword>
<evidence type="ECO:0000256" key="4">
    <source>
        <dbReference type="ARBA" id="ARBA00022679"/>
    </source>
</evidence>
<organism evidence="10 11">
    <name type="scientific">Acinetobacter baumannii</name>
    <dbReference type="NCBI Taxonomy" id="470"/>
    <lineage>
        <taxon>Bacteria</taxon>
        <taxon>Pseudomonadati</taxon>
        <taxon>Pseudomonadota</taxon>
        <taxon>Gammaproteobacteria</taxon>
        <taxon>Moraxellales</taxon>
        <taxon>Moraxellaceae</taxon>
        <taxon>Acinetobacter</taxon>
        <taxon>Acinetobacter calcoaceticus/baumannii complex</taxon>
    </lineage>
</organism>
<evidence type="ECO:0000256" key="3">
    <source>
        <dbReference type="ARBA" id="ARBA00022553"/>
    </source>
</evidence>
<dbReference type="PANTHER" id="PTHR24421:SF10">
    <property type="entry name" value="NITRATE_NITRITE SENSOR PROTEIN NARQ"/>
    <property type="match status" value="1"/>
</dbReference>
<keyword evidence="7" id="KW-0067">ATP-binding</keyword>
<keyword evidence="4" id="KW-0808">Transferase</keyword>
<protein>
    <recommendedName>
        <fullName evidence="2">histidine kinase</fullName>
        <ecNumber evidence="2">2.7.13.3</ecNumber>
    </recommendedName>
</protein>
<keyword evidence="10" id="KW-0614">Plasmid</keyword>
<keyword evidence="6 10" id="KW-0418">Kinase</keyword>
<dbReference type="PANTHER" id="PTHR24421">
    <property type="entry name" value="NITRATE/NITRITE SENSOR PROTEIN NARX-RELATED"/>
    <property type="match status" value="1"/>
</dbReference>
<evidence type="ECO:0000256" key="7">
    <source>
        <dbReference type="ARBA" id="ARBA00022840"/>
    </source>
</evidence>
<dbReference type="Gene3D" id="1.20.5.1930">
    <property type="match status" value="1"/>
</dbReference>
<evidence type="ECO:0000256" key="2">
    <source>
        <dbReference type="ARBA" id="ARBA00012438"/>
    </source>
</evidence>
<dbReference type="CDD" id="cd16917">
    <property type="entry name" value="HATPase_UhpB-NarQ-NarX-like"/>
    <property type="match status" value="1"/>
</dbReference>
<evidence type="ECO:0000256" key="6">
    <source>
        <dbReference type="ARBA" id="ARBA00022777"/>
    </source>
</evidence>
<accession>A0A9Q8P1G6</accession>
<dbReference type="InterPro" id="IPR050482">
    <property type="entry name" value="Sensor_HK_TwoCompSys"/>
</dbReference>
<dbReference type="InterPro" id="IPR003594">
    <property type="entry name" value="HATPase_dom"/>
</dbReference>
<dbReference type="GO" id="GO:0016020">
    <property type="term" value="C:membrane"/>
    <property type="evidence" value="ECO:0007669"/>
    <property type="project" value="InterPro"/>
</dbReference>
<dbReference type="SMART" id="SM00387">
    <property type="entry name" value="HATPase_c"/>
    <property type="match status" value="1"/>
</dbReference>
<dbReference type="Pfam" id="PF02518">
    <property type="entry name" value="HATPase_c"/>
    <property type="match status" value="1"/>
</dbReference>
<dbReference type="Gene3D" id="3.30.565.10">
    <property type="entry name" value="Histidine kinase-like ATPase, C-terminal domain"/>
    <property type="match status" value="1"/>
</dbReference>
<dbReference type="InterPro" id="IPR036890">
    <property type="entry name" value="HATPase_C_sf"/>
</dbReference>
<feature type="domain" description="Histidine kinase" evidence="9">
    <location>
        <begin position="194"/>
        <end position="389"/>
    </location>
</feature>
<gene>
    <name evidence="10" type="ORF">H2787_17565</name>
</gene>
<reference evidence="10" key="1">
    <citation type="submission" date="2020-09" db="EMBL/GenBank/DDBJ databases">
        <title>Acinetobacter baumannii E-072658 complete genome.</title>
        <authorList>
            <person name="Hamidian M."/>
            <person name="Maharjan R."/>
            <person name="Cain A.K."/>
            <person name="Faruga D.N."/>
            <person name="Paulsen I.T."/>
        </authorList>
    </citation>
    <scope>NUCLEOTIDE SEQUENCE</scope>
    <source>
        <strain evidence="10">E-072658</strain>
        <plasmid evidence="10">p8E072658</plasmid>
    </source>
</reference>
<dbReference type="PROSITE" id="PS50109">
    <property type="entry name" value="HIS_KIN"/>
    <property type="match status" value="1"/>
</dbReference>
<keyword evidence="8" id="KW-0902">Two-component regulatory system</keyword>
<evidence type="ECO:0000256" key="5">
    <source>
        <dbReference type="ARBA" id="ARBA00022741"/>
    </source>
</evidence>
<dbReference type="AlphaFoldDB" id="A0A9Q8P1G6"/>
<dbReference type="SUPFAM" id="SSF55874">
    <property type="entry name" value="ATPase domain of HSP90 chaperone/DNA topoisomerase II/histidine kinase"/>
    <property type="match status" value="1"/>
</dbReference>
<dbReference type="Proteomes" id="UP001050565">
    <property type="component" value="Plasmid p8E072658"/>
</dbReference>
<comment type="catalytic activity">
    <reaction evidence="1">
        <text>ATP + protein L-histidine = ADP + protein N-phospho-L-histidine.</text>
        <dbReference type="EC" id="2.7.13.3"/>
    </reaction>
</comment>
<evidence type="ECO:0000256" key="1">
    <source>
        <dbReference type="ARBA" id="ARBA00000085"/>
    </source>
</evidence>
<evidence type="ECO:0000256" key="8">
    <source>
        <dbReference type="ARBA" id="ARBA00023012"/>
    </source>
</evidence>
<dbReference type="EC" id="2.7.13.3" evidence="2"/>
<dbReference type="GO" id="GO:0005524">
    <property type="term" value="F:ATP binding"/>
    <property type="evidence" value="ECO:0007669"/>
    <property type="project" value="UniProtKB-KW"/>
</dbReference>
<evidence type="ECO:0000259" key="9">
    <source>
        <dbReference type="PROSITE" id="PS50109"/>
    </source>
</evidence>